<dbReference type="InterPro" id="IPR050951">
    <property type="entry name" value="Retrovirus_Pol_polyprotein"/>
</dbReference>
<dbReference type="Gene3D" id="3.30.420.10">
    <property type="entry name" value="Ribonuclease H-like superfamily/Ribonuclease H"/>
    <property type="match status" value="1"/>
</dbReference>
<keyword evidence="13" id="KW-1185">Reference proteome</keyword>
<dbReference type="SMART" id="SM00343">
    <property type="entry name" value="ZnF_C2HC"/>
    <property type="match status" value="2"/>
</dbReference>
<dbReference type="GeneID" id="129922885"/>
<dbReference type="InterPro" id="IPR001878">
    <property type="entry name" value="Znf_CCHC"/>
</dbReference>
<evidence type="ECO:0000256" key="6">
    <source>
        <dbReference type="ARBA" id="ARBA00022801"/>
    </source>
</evidence>
<keyword evidence="4" id="KW-0540">Nuclease</keyword>
<feature type="compositionally biased region" description="Low complexity" evidence="9">
    <location>
        <begin position="1144"/>
        <end position="1159"/>
    </location>
</feature>
<dbReference type="InterPro" id="IPR043128">
    <property type="entry name" value="Rev_trsase/Diguanyl_cyclase"/>
</dbReference>
<keyword evidence="8" id="KW-0479">Metal-binding</keyword>
<name>A0A9W2YVY9_BIOGL</name>
<reference evidence="14" key="1">
    <citation type="submission" date="2025-08" db="UniProtKB">
        <authorList>
            <consortium name="RefSeq"/>
        </authorList>
    </citation>
    <scope>IDENTIFICATION</scope>
</reference>
<dbReference type="GO" id="GO:0004519">
    <property type="term" value="F:endonuclease activity"/>
    <property type="evidence" value="ECO:0007669"/>
    <property type="project" value="UniProtKB-KW"/>
</dbReference>
<evidence type="ECO:0000256" key="1">
    <source>
        <dbReference type="ARBA" id="ARBA00012493"/>
    </source>
</evidence>
<dbReference type="GO" id="GO:0015074">
    <property type="term" value="P:DNA integration"/>
    <property type="evidence" value="ECO:0007669"/>
    <property type="project" value="InterPro"/>
</dbReference>
<evidence type="ECO:0000256" key="7">
    <source>
        <dbReference type="ARBA" id="ARBA00022918"/>
    </source>
</evidence>
<dbReference type="Gene3D" id="3.30.70.270">
    <property type="match status" value="2"/>
</dbReference>
<dbReference type="OMA" id="KWEWAGR"/>
<keyword evidence="6" id="KW-0378">Hydrolase</keyword>
<evidence type="ECO:0000259" key="10">
    <source>
        <dbReference type="PROSITE" id="PS50158"/>
    </source>
</evidence>
<dbReference type="PANTHER" id="PTHR37984">
    <property type="entry name" value="PROTEIN CBG26694"/>
    <property type="match status" value="1"/>
</dbReference>
<evidence type="ECO:0000259" key="11">
    <source>
        <dbReference type="PROSITE" id="PS50878"/>
    </source>
</evidence>
<accession>A0A9W2YVY9</accession>
<keyword evidence="5" id="KW-0255">Endonuclease</keyword>
<dbReference type="GO" id="GO:0008270">
    <property type="term" value="F:zinc ion binding"/>
    <property type="evidence" value="ECO:0007669"/>
    <property type="project" value="UniProtKB-KW"/>
</dbReference>
<dbReference type="InterPro" id="IPR043502">
    <property type="entry name" value="DNA/RNA_pol_sf"/>
</dbReference>
<evidence type="ECO:0000256" key="9">
    <source>
        <dbReference type="SAM" id="MobiDB-lite"/>
    </source>
</evidence>
<feature type="domain" description="CCHC-type" evidence="10">
    <location>
        <begin position="245"/>
        <end position="260"/>
    </location>
</feature>
<keyword evidence="8" id="KW-0862">Zinc</keyword>
<feature type="domain" description="Reverse transcriptase" evidence="11">
    <location>
        <begin position="416"/>
        <end position="616"/>
    </location>
</feature>
<dbReference type="SUPFAM" id="SSF50630">
    <property type="entry name" value="Acid proteases"/>
    <property type="match status" value="1"/>
</dbReference>
<dbReference type="CDD" id="cd00303">
    <property type="entry name" value="retropepsin_like"/>
    <property type="match status" value="1"/>
</dbReference>
<organism evidence="13 14">
    <name type="scientific">Biomphalaria glabrata</name>
    <name type="common">Bloodfluke planorb</name>
    <name type="synonym">Freshwater snail</name>
    <dbReference type="NCBI Taxonomy" id="6526"/>
    <lineage>
        <taxon>Eukaryota</taxon>
        <taxon>Metazoa</taxon>
        <taxon>Spiralia</taxon>
        <taxon>Lophotrochozoa</taxon>
        <taxon>Mollusca</taxon>
        <taxon>Gastropoda</taxon>
        <taxon>Heterobranchia</taxon>
        <taxon>Euthyneura</taxon>
        <taxon>Panpulmonata</taxon>
        <taxon>Hygrophila</taxon>
        <taxon>Lymnaeoidea</taxon>
        <taxon>Planorbidae</taxon>
        <taxon>Biomphalaria</taxon>
    </lineage>
</organism>
<dbReference type="Pfam" id="PF00078">
    <property type="entry name" value="RVT_1"/>
    <property type="match status" value="1"/>
</dbReference>
<dbReference type="RefSeq" id="XP_055866926.1">
    <property type="nucleotide sequence ID" value="XM_056010951.1"/>
</dbReference>
<dbReference type="InterPro" id="IPR012337">
    <property type="entry name" value="RNaseH-like_sf"/>
</dbReference>
<dbReference type="Gene3D" id="2.40.70.10">
    <property type="entry name" value="Acid Proteases"/>
    <property type="match status" value="1"/>
</dbReference>
<feature type="compositionally biased region" description="Polar residues" evidence="9">
    <location>
        <begin position="1183"/>
        <end position="1196"/>
    </location>
</feature>
<dbReference type="GO" id="GO:0016787">
    <property type="term" value="F:hydrolase activity"/>
    <property type="evidence" value="ECO:0007669"/>
    <property type="project" value="UniProtKB-KW"/>
</dbReference>
<evidence type="ECO:0000256" key="3">
    <source>
        <dbReference type="ARBA" id="ARBA00022695"/>
    </source>
</evidence>
<dbReference type="InterPro" id="IPR001584">
    <property type="entry name" value="Integrase_cat-core"/>
</dbReference>
<dbReference type="Pfam" id="PF17917">
    <property type="entry name" value="RT_RNaseH"/>
    <property type="match status" value="1"/>
</dbReference>
<dbReference type="SUPFAM" id="SSF57756">
    <property type="entry name" value="Retrovirus zinc finger-like domains"/>
    <property type="match status" value="1"/>
</dbReference>
<dbReference type="Pfam" id="PF13975">
    <property type="entry name" value="gag-asp_proteas"/>
    <property type="match status" value="1"/>
</dbReference>
<dbReference type="Proteomes" id="UP001165740">
    <property type="component" value="Chromosome 14"/>
</dbReference>
<dbReference type="PANTHER" id="PTHR37984:SF5">
    <property type="entry name" value="PROTEIN NYNRIN-LIKE"/>
    <property type="match status" value="1"/>
</dbReference>
<proteinExistence type="predicted"/>
<protein>
    <recommendedName>
        <fullName evidence="1">RNA-directed DNA polymerase</fullName>
        <ecNumber evidence="1">2.7.7.49</ecNumber>
    </recommendedName>
</protein>
<evidence type="ECO:0000313" key="13">
    <source>
        <dbReference type="Proteomes" id="UP001165740"/>
    </source>
</evidence>
<feature type="region of interest" description="Disordered" evidence="9">
    <location>
        <begin position="1126"/>
        <end position="1218"/>
    </location>
</feature>
<keyword evidence="7" id="KW-0695">RNA-directed DNA polymerase</keyword>
<dbReference type="CDD" id="cd09274">
    <property type="entry name" value="RNase_HI_RT_Ty3"/>
    <property type="match status" value="1"/>
</dbReference>
<dbReference type="InterPro" id="IPR041373">
    <property type="entry name" value="RT_RNaseH"/>
</dbReference>
<sequence>MDRLLRPERFDVEPTAPQAQEKWLHWYETFKNFLSVVTMENVDNKKLLINYISPSVYQMISDKETYEEAIQSLNDIYVQPNNEVFARHKLATCRQEQGQSVDAFLQKLRSLSKDCNFKAVTAEQHRDESIRDAFITGIASNSIRKRLLEKTDLKLKDAFEEARVLEHAYQHSLLYESQSETTSGATTNAVREHPADPVAPQLPDLRASINSTQTRQEVSAISIKCYFCGRGRHPRNECPAREATCNQCGKKGHFQRSCKSRKSTAFALATLHSLGLGKSTSLILLNGVPLKALIDTGSCESYVAARVARNHKWPIKTSVDRIFMASTHLSRVTEGHIFATIQLKDEKYENIKLSLLDGLCSDVILGLDFISLHENLQIPFSGKRPPLCVSTLRPAKVEAPSLFGNLSPNCTPVATKSRRHSLLDSKFINAEIQRLLKEEVIEPSKSPWRAQVLITSNERHKRRMVIDYSQTINRFTLLDAYPMPRMDELAEKISQFSVFSTLDLKNAYHQIPIKEEERPYTAFEAGGRLYQFRRIPFGVTNGVACFQRTIDKIIEDEQLENTFAYVDNVTICGHDNESHDRNLQRFFKVAQKYGITFNEAKSEIGTHSVRLLGYEISKGQLKPDPERFTALRELNAPSNLREQKRIVGLLAYYSLWIPNFSDKISLLARNKRFPVPEEVKQAFQNLKDELEESAVYTIDYTRPLTVETDASDIAIAATLNQDGRPVAFFSRTLSQSERRHSSVEKEAYAIVESLRKWKHFLIGRPFTLVTDQRSVSFMYCRQNKGKIKNEKIQRWRLELSCFHYDVVYRPGTQNTAADTFSRNRYLSAMSRNDLKLLHNSLCHPGVTRMLHFVRSKNLPFSTDDVRTVIDQCQSCAELKPRFFRPPTGQLIKATQPFERISMDFKGPLPSNSRNKYLLTMIDEFSRFPFAFACPDMSSTTVIKCLNELFALFGLPSYVHTDRGTSFMSAEVQKYLNERGVATSRTTAYNPRGNGQIEKLNSTLWKAITLALHSQDLSTSQWELVLQDALHSIRSLLCTATNKTPHERLFGYYRRSTSGTSLPTWLTSPGPVLLKRNNRSSKYDPLTEEVELVNSNPQYALIKTSTGREETVSLRLLAPKEKDCFTENVRPPVLRDGSPRNATPSLQSETESNTENSSLNPPVNRTTKPPLSGEVDPVEAPTIESPSNVVSTDTDCTNAADPNLRYNLRERKSRPNYRV</sequence>
<dbReference type="InterPro" id="IPR000477">
    <property type="entry name" value="RT_dom"/>
</dbReference>
<evidence type="ECO:0000256" key="2">
    <source>
        <dbReference type="ARBA" id="ARBA00022679"/>
    </source>
</evidence>
<dbReference type="Pfam" id="PF00665">
    <property type="entry name" value="rve"/>
    <property type="match status" value="1"/>
</dbReference>
<dbReference type="SUPFAM" id="SSF56672">
    <property type="entry name" value="DNA/RNA polymerases"/>
    <property type="match status" value="1"/>
</dbReference>
<keyword evidence="3" id="KW-0548">Nucleotidyltransferase</keyword>
<feature type="domain" description="Integrase catalytic" evidence="12">
    <location>
        <begin position="892"/>
        <end position="1052"/>
    </location>
</feature>
<dbReference type="OrthoDB" id="6228606at2759"/>
<keyword evidence="8" id="KW-0863">Zinc-finger</keyword>
<evidence type="ECO:0000256" key="8">
    <source>
        <dbReference type="PROSITE-ProRule" id="PRU00047"/>
    </source>
</evidence>
<dbReference type="AlphaFoldDB" id="A0A9W2YVY9"/>
<keyword evidence="2" id="KW-0808">Transferase</keyword>
<evidence type="ECO:0000259" key="12">
    <source>
        <dbReference type="PROSITE" id="PS50994"/>
    </source>
</evidence>
<gene>
    <name evidence="14" type="primary">LOC129922885</name>
</gene>
<dbReference type="GO" id="GO:0003676">
    <property type="term" value="F:nucleic acid binding"/>
    <property type="evidence" value="ECO:0007669"/>
    <property type="project" value="InterPro"/>
</dbReference>
<dbReference type="InterPro" id="IPR021109">
    <property type="entry name" value="Peptidase_aspartic_dom_sf"/>
</dbReference>
<dbReference type="EC" id="2.7.7.49" evidence="1"/>
<dbReference type="CDD" id="cd01647">
    <property type="entry name" value="RT_LTR"/>
    <property type="match status" value="1"/>
</dbReference>
<dbReference type="SUPFAM" id="SSF53098">
    <property type="entry name" value="Ribonuclease H-like"/>
    <property type="match status" value="1"/>
</dbReference>
<dbReference type="GO" id="GO:0003964">
    <property type="term" value="F:RNA-directed DNA polymerase activity"/>
    <property type="evidence" value="ECO:0007669"/>
    <property type="project" value="UniProtKB-KW"/>
</dbReference>
<dbReference type="PROSITE" id="PS50158">
    <property type="entry name" value="ZF_CCHC"/>
    <property type="match status" value="1"/>
</dbReference>
<evidence type="ECO:0000256" key="4">
    <source>
        <dbReference type="ARBA" id="ARBA00022722"/>
    </source>
</evidence>
<dbReference type="Gene3D" id="4.10.60.10">
    <property type="entry name" value="Zinc finger, CCHC-type"/>
    <property type="match status" value="1"/>
</dbReference>
<evidence type="ECO:0000313" key="14">
    <source>
        <dbReference type="RefSeq" id="XP_055866926.1"/>
    </source>
</evidence>
<dbReference type="InterPro" id="IPR036397">
    <property type="entry name" value="RNaseH_sf"/>
</dbReference>
<dbReference type="InterPro" id="IPR036875">
    <property type="entry name" value="Znf_CCHC_sf"/>
</dbReference>
<dbReference type="PROSITE" id="PS50878">
    <property type="entry name" value="RT_POL"/>
    <property type="match status" value="1"/>
</dbReference>
<dbReference type="PROSITE" id="PS50994">
    <property type="entry name" value="INTEGRASE"/>
    <property type="match status" value="1"/>
</dbReference>
<dbReference type="Gene3D" id="3.10.10.10">
    <property type="entry name" value="HIV Type 1 Reverse Transcriptase, subunit A, domain 1"/>
    <property type="match status" value="1"/>
</dbReference>
<evidence type="ECO:0000256" key="5">
    <source>
        <dbReference type="ARBA" id="ARBA00022759"/>
    </source>
</evidence>